<feature type="chain" id="PRO_5028986563" evidence="1">
    <location>
        <begin position="19"/>
        <end position="146"/>
    </location>
</feature>
<keyword evidence="1" id="KW-0732">Signal</keyword>
<dbReference type="SUPFAM" id="SSF160574">
    <property type="entry name" value="BT0923-like"/>
    <property type="match status" value="1"/>
</dbReference>
<protein>
    <submittedName>
        <fullName evidence="3">PepSY-like domain-containing protein</fullName>
    </submittedName>
</protein>
<gene>
    <name evidence="3" type="ORF">HYG79_14635</name>
</gene>
<organism evidence="3 4">
    <name type="scientific">Costertonia aggregata</name>
    <dbReference type="NCBI Taxonomy" id="343403"/>
    <lineage>
        <taxon>Bacteria</taxon>
        <taxon>Pseudomonadati</taxon>
        <taxon>Bacteroidota</taxon>
        <taxon>Flavobacteriia</taxon>
        <taxon>Flavobacteriales</taxon>
        <taxon>Flavobacteriaceae</taxon>
        <taxon>Costertonia</taxon>
    </lineage>
</organism>
<feature type="domain" description="Putative beta-lactamase-inhibitor-like PepSY-like" evidence="2">
    <location>
        <begin position="54"/>
        <end position="141"/>
    </location>
</feature>
<evidence type="ECO:0000313" key="3">
    <source>
        <dbReference type="EMBL" id="QLG46530.1"/>
    </source>
</evidence>
<dbReference type="KEGG" id="cagg:HYG79_14635"/>
<evidence type="ECO:0000256" key="1">
    <source>
        <dbReference type="SAM" id="SignalP"/>
    </source>
</evidence>
<dbReference type="AlphaFoldDB" id="A0A7H9ASW7"/>
<feature type="signal peptide" evidence="1">
    <location>
        <begin position="1"/>
        <end position="18"/>
    </location>
</feature>
<dbReference type="InterPro" id="IPR021533">
    <property type="entry name" value="PepSY-like"/>
</dbReference>
<dbReference type="RefSeq" id="WP_179242809.1">
    <property type="nucleotide sequence ID" value="NZ_CP058595.1"/>
</dbReference>
<name>A0A7H9ASW7_9FLAO</name>
<dbReference type="Proteomes" id="UP000509302">
    <property type="component" value="Chromosome"/>
</dbReference>
<dbReference type="Gene3D" id="3.10.450.360">
    <property type="match status" value="1"/>
</dbReference>
<evidence type="ECO:0000313" key="4">
    <source>
        <dbReference type="Proteomes" id="UP000509302"/>
    </source>
</evidence>
<reference evidence="3 4" key="1">
    <citation type="journal article" date="2006" name="Int. J. Syst. Evol. Microbiol.">
        <title>Costertonia aggregata gen. nov., sp. nov., a mesophilic marine bacterium of the family Flavobacteriaceae, isolated from a mature biofilm.</title>
        <authorList>
            <person name="Kwon K.K."/>
            <person name="Lee Y.K."/>
            <person name="Lee H.K."/>
        </authorList>
    </citation>
    <scope>NUCLEOTIDE SEQUENCE [LARGE SCALE GENOMIC DNA]</scope>
    <source>
        <strain evidence="3 4">KCCM 42265</strain>
    </source>
</reference>
<accession>A0A7H9ASW7</accession>
<sequence length="146" mass="16620">MRTLKIIALSLFSVATLAAQDLNMEEVPTELMAKFQQEYPNATDVEWEKEGDAYEVEFDMDGEEHEVWYSADGNSPRTERDISEDDLPEAVRSAIATNYEGYKVDSIKMTDEDGTTTYEVELEKGWTEKKEVVFDSNGNVLSKKDD</sequence>
<keyword evidence="4" id="KW-1185">Reference proteome</keyword>
<dbReference type="EMBL" id="CP058595">
    <property type="protein sequence ID" value="QLG46530.1"/>
    <property type="molecule type" value="Genomic_DNA"/>
</dbReference>
<proteinExistence type="predicted"/>
<evidence type="ECO:0000259" key="2">
    <source>
        <dbReference type="Pfam" id="PF11396"/>
    </source>
</evidence>
<dbReference type="Pfam" id="PF11396">
    <property type="entry name" value="PepSY_like"/>
    <property type="match status" value="1"/>
</dbReference>